<comment type="caution">
    <text evidence="2">The sequence shown here is derived from an EMBL/GenBank/DDBJ whole genome shotgun (WGS) entry which is preliminary data.</text>
</comment>
<organism evidence="2 3">
    <name type="scientific">Brevibacillus fulvus</name>
    <dbReference type="NCBI Taxonomy" id="1125967"/>
    <lineage>
        <taxon>Bacteria</taxon>
        <taxon>Bacillati</taxon>
        <taxon>Bacillota</taxon>
        <taxon>Bacilli</taxon>
        <taxon>Bacillales</taxon>
        <taxon>Paenibacillaceae</taxon>
        <taxon>Brevibacillus</taxon>
    </lineage>
</organism>
<dbReference type="EMBL" id="JAFBEB010000003">
    <property type="protein sequence ID" value="MBM7589748.1"/>
    <property type="molecule type" value="Genomic_DNA"/>
</dbReference>
<keyword evidence="3" id="KW-1185">Reference proteome</keyword>
<name>A0A938XSS6_9BACL</name>
<sequence length="59" mass="6532">MGTVLFVISILCVAVGTWKLLGIIKTGKPGSKWLWGYVTAMGILLFLFLKLWETAFVSI</sequence>
<keyword evidence="1" id="KW-0472">Membrane</keyword>
<protein>
    <submittedName>
        <fullName evidence="2">Uncharacterized protein</fullName>
    </submittedName>
</protein>
<accession>A0A938XSS6</accession>
<evidence type="ECO:0000313" key="3">
    <source>
        <dbReference type="Proteomes" id="UP000717624"/>
    </source>
</evidence>
<evidence type="ECO:0000313" key="2">
    <source>
        <dbReference type="EMBL" id="MBM7589748.1"/>
    </source>
</evidence>
<gene>
    <name evidence="2" type="ORF">JOD01_001348</name>
</gene>
<evidence type="ECO:0000256" key="1">
    <source>
        <dbReference type="SAM" id="Phobius"/>
    </source>
</evidence>
<feature type="transmembrane region" description="Helical" evidence="1">
    <location>
        <begin position="32"/>
        <end position="52"/>
    </location>
</feature>
<dbReference type="Proteomes" id="UP000717624">
    <property type="component" value="Unassembled WGS sequence"/>
</dbReference>
<reference evidence="2" key="1">
    <citation type="submission" date="2021-01" db="EMBL/GenBank/DDBJ databases">
        <title>Genomic Encyclopedia of Type Strains, Phase IV (KMG-IV): sequencing the most valuable type-strain genomes for metagenomic binning, comparative biology and taxonomic classification.</title>
        <authorList>
            <person name="Goeker M."/>
        </authorList>
    </citation>
    <scope>NUCLEOTIDE SEQUENCE</scope>
    <source>
        <strain evidence="2">DSM 25523</strain>
    </source>
</reference>
<keyword evidence="1" id="KW-0812">Transmembrane</keyword>
<dbReference type="RefSeq" id="WP_204517467.1">
    <property type="nucleotide sequence ID" value="NZ_BAABIN010000038.1"/>
</dbReference>
<dbReference type="AlphaFoldDB" id="A0A938XSS6"/>
<proteinExistence type="predicted"/>
<keyword evidence="1" id="KW-1133">Transmembrane helix</keyword>